<sequence>MSMFSEDVSSRLRWVKQPGRPWWPGLIFDSWKDLLASFDRTHPTYDLFKKNAFMASRKPDNTIGHTTDEPNARAIIYLHGQGKQQLSFGKIESATKRTEEYIDFYEEYSQQQMGVEQKKRLDGSIHFVDQLLQEFTGVEEEEDFMGMALSPNSTFSIASPATKQKNSQSSSRRLSSSMQSFPSLEEEEGILTQSATPTPVLPLPSAMKKDKEKNRAANITQSGGNAVPARRNSVGFKNLDQQSSSRSDTPSFDSANNVSLSSNSSNELSTSLASTASSDFSLPAMGHSLNTSSLSAYSDLPSFIAPELSSKVSRRLSRLHAKLQNDSFDKILTPLLGIGWSTGANKRHSVLYFTPKHGDKKKGVAKKNHFTSEQKEDMLLVVASSDKFYKAVFPNDEETVKEENEEGNSEDDELVYDEPEPLAGPPHSATKTKRSSKSKSPAPNPSRHSTRASSSSSHSTPKTKSRNLPLQTPTSANSTSTVHSEDSVYMLSFSDAWKLMQKIGCKYGTYGYLPPGINPKTKILDVNCFTNNTGMAWYLHENGLLETDSVRDTLAPGDLRQLEEFCASEAAIWKEKSIVNSAGVRSRKERKPSTGTSPMFVSEEIKRNLAMKKEAEERKRQQLMKELAEQKVAKEKLRVAREKQRLEREAKAEARREEKEREERARRKEISDKAKEEKEMEIRMQYAKVVNDSSVFGREWPILKEHDWSFSRGNGLISWIYVKPGCSKNGIEGVDFLATESQVLDLLPMRGRTREEFELHGDGSGERLPFTACDERAGRTGRARTAKASAIDEELKREAALKQEKKRKREEEIAKEKKTMAAKKKKKSKNKRESSPKMTPPDVKKTKPQSPGGCLSSSSEESEEEENPFDWDVLWPRLASCGWRINKAPGPNPGYRDIYVRPKRSKKGDAGVDYFTSKEEVIKFQKTEDQKLRRSSKSGKKAMFTNTIMQDFDEEKDGEDEELVEVDDDSELVKDDDGVAEVSEGRGTPWQPQVLDEKLEKVELPTSFLSPVAGNSNDDDDDDEEYDEGDEEGLSPKEIALKRMKKIRKIASNGSPVRKGDDWLNVWEKMKVTGWDYRSGGKLYDFIYTLPGGLTPSEGGILGEDFFTDWGGVKIFAHRNFGWQGDQETFSAIEEEKLAMNGAGRRGSSRRSSEGRTSVSNSSSNDKSSGSGNKRNSAGKSKGSSSSSSSSKKQKVDHREDVDEEDAGAEGMDVDESPEGEKKEALTKRAFLETARESLHTSATASNSTLRPSEHALVFDFLKNSVLKWGSEASSLYCCGLPGTGKTMTVQGAVEEAKGWAEDSEEEIAGDKSTRWNTTPNFTYVNVSHVKTSPKDIFTKIAESLGLTSEGQSAIGALEKKLNVEEKGNKRMCFLILDELDLLVGGAGGAVLDTIYKWAGDAKMAFGLVGISNSIQDAQELHREGKVNRVEAFASYGQEKIVEIVVQRVGEGVFDSPALKLISKKIEAHSGDCRRALEMAMSSITICMEKLSDEELEEKVELGKSLVKVAHVMAASKGAGKSQNVLKIQGLPITQQMVLMVANAICTREEMTCEQGRLSLFCKEAVRHGLLDRMDQSQFNDVLQALEDIGLLDFKSNDGVTDLRKQLVTLRVMEDEVEDALGTLMEGEGGKFFRDIAERAKNGKGGSGR</sequence>
<feature type="region of interest" description="Disordered" evidence="2">
    <location>
        <begin position="643"/>
        <end position="670"/>
    </location>
</feature>
<feature type="compositionally biased region" description="Low complexity" evidence="2">
    <location>
        <begin position="1155"/>
        <end position="1191"/>
    </location>
</feature>
<comment type="caution">
    <text evidence="4">The sequence shown here is derived from an EMBL/GenBank/DDBJ whole genome shotgun (WGS) entry which is preliminary data.</text>
</comment>
<feature type="compositionally biased region" description="Acidic residues" evidence="2">
    <location>
        <begin position="951"/>
        <end position="970"/>
    </location>
</feature>
<feature type="compositionally biased region" description="Low complexity" evidence="2">
    <location>
        <begin position="438"/>
        <end position="462"/>
    </location>
</feature>
<feature type="region of interest" description="Disordered" evidence="2">
    <location>
        <begin position="929"/>
        <end position="1035"/>
    </location>
</feature>
<evidence type="ECO:0000313" key="5">
    <source>
        <dbReference type="Proteomes" id="UP001165085"/>
    </source>
</evidence>
<feature type="compositionally biased region" description="Polar residues" evidence="2">
    <location>
        <begin position="1007"/>
        <end position="1016"/>
    </location>
</feature>
<feature type="compositionally biased region" description="Low complexity" evidence="2">
    <location>
        <begin position="167"/>
        <end position="183"/>
    </location>
</feature>
<dbReference type="Proteomes" id="UP001165085">
    <property type="component" value="Unassembled WGS sequence"/>
</dbReference>
<evidence type="ECO:0000259" key="3">
    <source>
        <dbReference type="Pfam" id="PF13401"/>
    </source>
</evidence>
<dbReference type="GO" id="GO:0006270">
    <property type="term" value="P:DNA replication initiation"/>
    <property type="evidence" value="ECO:0007669"/>
    <property type="project" value="TreeGrafter"/>
</dbReference>
<feature type="region of interest" description="Disordered" evidence="2">
    <location>
        <begin position="757"/>
        <end position="869"/>
    </location>
</feature>
<feature type="compositionally biased region" description="Acidic residues" evidence="2">
    <location>
        <begin position="1202"/>
        <end position="1218"/>
    </location>
</feature>
<dbReference type="GO" id="GO:0005634">
    <property type="term" value="C:nucleus"/>
    <property type="evidence" value="ECO:0007669"/>
    <property type="project" value="TreeGrafter"/>
</dbReference>
<dbReference type="GO" id="GO:0016887">
    <property type="term" value="F:ATP hydrolysis activity"/>
    <property type="evidence" value="ECO:0007669"/>
    <property type="project" value="InterPro"/>
</dbReference>
<protein>
    <recommendedName>
        <fullName evidence="3">ORC1/DEAH AAA+ ATPase domain-containing protein</fullName>
    </recommendedName>
</protein>
<evidence type="ECO:0000313" key="4">
    <source>
        <dbReference type="EMBL" id="GMI00466.1"/>
    </source>
</evidence>
<feature type="compositionally biased region" description="Acidic residues" evidence="2">
    <location>
        <begin position="395"/>
        <end position="420"/>
    </location>
</feature>
<feature type="region of interest" description="Disordered" evidence="2">
    <location>
        <begin position="394"/>
        <end position="484"/>
    </location>
</feature>
<dbReference type="PANTHER" id="PTHR10763">
    <property type="entry name" value="CELL DIVISION CONTROL PROTEIN 6-RELATED"/>
    <property type="match status" value="1"/>
</dbReference>
<accession>A0A9W7C9E8</accession>
<feature type="compositionally biased region" description="Basic residues" evidence="2">
    <location>
        <begin position="820"/>
        <end position="830"/>
    </location>
</feature>
<feature type="domain" description="ORC1/DEAH AAA+ ATPase" evidence="3">
    <location>
        <begin position="1272"/>
        <end position="1411"/>
    </location>
</feature>
<dbReference type="GO" id="GO:0033314">
    <property type="term" value="P:mitotic DNA replication checkpoint signaling"/>
    <property type="evidence" value="ECO:0007669"/>
    <property type="project" value="TreeGrafter"/>
</dbReference>
<feature type="compositionally biased region" description="Basic and acidic residues" evidence="2">
    <location>
        <begin position="793"/>
        <end position="819"/>
    </location>
</feature>
<dbReference type="SUPFAM" id="SSF52540">
    <property type="entry name" value="P-loop containing nucleoside triphosphate hydrolases"/>
    <property type="match status" value="1"/>
</dbReference>
<feature type="compositionally biased region" description="Polar residues" evidence="2">
    <location>
        <begin position="468"/>
        <end position="482"/>
    </location>
</feature>
<dbReference type="Pfam" id="PF13401">
    <property type="entry name" value="AAA_22"/>
    <property type="match status" value="1"/>
</dbReference>
<evidence type="ECO:0000256" key="1">
    <source>
        <dbReference type="ARBA" id="ARBA00006184"/>
    </source>
</evidence>
<dbReference type="InterPro" id="IPR050311">
    <property type="entry name" value="ORC1/CDC6"/>
</dbReference>
<organism evidence="4 5">
    <name type="scientific">Triparma strigata</name>
    <dbReference type="NCBI Taxonomy" id="1606541"/>
    <lineage>
        <taxon>Eukaryota</taxon>
        <taxon>Sar</taxon>
        <taxon>Stramenopiles</taxon>
        <taxon>Ochrophyta</taxon>
        <taxon>Bolidophyceae</taxon>
        <taxon>Parmales</taxon>
        <taxon>Triparmaceae</taxon>
        <taxon>Triparma</taxon>
    </lineage>
</organism>
<dbReference type="GO" id="GO:0003688">
    <property type="term" value="F:DNA replication origin binding"/>
    <property type="evidence" value="ECO:0007669"/>
    <property type="project" value="TreeGrafter"/>
</dbReference>
<comment type="similarity">
    <text evidence="1">Belongs to the CDC6/cdc18 family.</text>
</comment>
<feature type="compositionally biased region" description="Low complexity" evidence="2">
    <location>
        <begin position="240"/>
        <end position="266"/>
    </location>
</feature>
<feature type="compositionally biased region" description="Acidic residues" evidence="2">
    <location>
        <begin position="860"/>
        <end position="869"/>
    </location>
</feature>
<feature type="compositionally biased region" description="Acidic residues" evidence="2">
    <location>
        <begin position="1017"/>
        <end position="1033"/>
    </location>
</feature>
<dbReference type="InterPro" id="IPR027417">
    <property type="entry name" value="P-loop_NTPase"/>
</dbReference>
<dbReference type="PANTHER" id="PTHR10763:SF26">
    <property type="entry name" value="CELL DIVISION CONTROL PROTEIN 6 HOMOLOG"/>
    <property type="match status" value="1"/>
</dbReference>
<gene>
    <name evidence="4" type="ORF">TrST_g13379</name>
</gene>
<dbReference type="EMBL" id="BRXY01000569">
    <property type="protein sequence ID" value="GMI00466.1"/>
    <property type="molecule type" value="Genomic_DNA"/>
</dbReference>
<dbReference type="Gene3D" id="1.10.8.60">
    <property type="match status" value="1"/>
</dbReference>
<keyword evidence="5" id="KW-1185">Reference proteome</keyword>
<dbReference type="InterPro" id="IPR049945">
    <property type="entry name" value="AAA_22"/>
</dbReference>
<evidence type="ECO:0000256" key="2">
    <source>
        <dbReference type="SAM" id="MobiDB-lite"/>
    </source>
</evidence>
<dbReference type="OrthoDB" id="1926878at2759"/>
<reference evidence="5" key="1">
    <citation type="journal article" date="2023" name="Commun. Biol.">
        <title>Genome analysis of Parmales, the sister group of diatoms, reveals the evolutionary specialization of diatoms from phago-mixotrophs to photoautotrophs.</title>
        <authorList>
            <person name="Ban H."/>
            <person name="Sato S."/>
            <person name="Yoshikawa S."/>
            <person name="Yamada K."/>
            <person name="Nakamura Y."/>
            <person name="Ichinomiya M."/>
            <person name="Sato N."/>
            <person name="Blanc-Mathieu R."/>
            <person name="Endo H."/>
            <person name="Kuwata A."/>
            <person name="Ogata H."/>
        </authorList>
    </citation>
    <scope>NUCLEOTIDE SEQUENCE [LARGE SCALE GENOMIC DNA]</scope>
    <source>
        <strain evidence="5">NIES 3701</strain>
    </source>
</reference>
<feature type="region of interest" description="Disordered" evidence="2">
    <location>
        <begin position="1139"/>
        <end position="1224"/>
    </location>
</feature>
<feature type="region of interest" description="Disordered" evidence="2">
    <location>
        <begin position="155"/>
        <end position="266"/>
    </location>
</feature>
<proteinExistence type="inferred from homology"/>
<feature type="compositionally biased region" description="Polar residues" evidence="2">
    <location>
        <begin position="155"/>
        <end position="166"/>
    </location>
</feature>
<dbReference type="Gene3D" id="3.40.50.300">
    <property type="entry name" value="P-loop containing nucleotide triphosphate hydrolases"/>
    <property type="match status" value="1"/>
</dbReference>
<name>A0A9W7C9E8_9STRA</name>